<proteinExistence type="predicted"/>
<organism evidence="2 3">
    <name type="scientific">Cirrhinus mrigala</name>
    <name type="common">Mrigala</name>
    <dbReference type="NCBI Taxonomy" id="683832"/>
    <lineage>
        <taxon>Eukaryota</taxon>
        <taxon>Metazoa</taxon>
        <taxon>Chordata</taxon>
        <taxon>Craniata</taxon>
        <taxon>Vertebrata</taxon>
        <taxon>Euteleostomi</taxon>
        <taxon>Actinopterygii</taxon>
        <taxon>Neopterygii</taxon>
        <taxon>Teleostei</taxon>
        <taxon>Ostariophysi</taxon>
        <taxon>Cypriniformes</taxon>
        <taxon>Cyprinidae</taxon>
        <taxon>Labeoninae</taxon>
        <taxon>Labeonini</taxon>
        <taxon>Cirrhinus</taxon>
    </lineage>
</organism>
<evidence type="ECO:0008006" key="4">
    <source>
        <dbReference type="Google" id="ProtNLM"/>
    </source>
</evidence>
<feature type="non-terminal residue" evidence="2">
    <location>
        <position position="1"/>
    </location>
</feature>
<dbReference type="InterPro" id="IPR037055">
    <property type="entry name" value="MHC_I-like_Ag-recog_sf"/>
</dbReference>
<name>A0ABD0NZE9_CIRMR</name>
<dbReference type="AlphaFoldDB" id="A0ABD0NZE9"/>
<evidence type="ECO:0000313" key="3">
    <source>
        <dbReference type="Proteomes" id="UP001529510"/>
    </source>
</evidence>
<sequence>VDKRPNGSVIDVNAFDEYGYDGEEFIAFNFSTMQWMEKNGAHELHALDLHIY</sequence>
<evidence type="ECO:0000313" key="2">
    <source>
        <dbReference type="EMBL" id="KAL0167154.1"/>
    </source>
</evidence>
<dbReference type="Proteomes" id="UP001529510">
    <property type="component" value="Unassembled WGS sequence"/>
</dbReference>
<keyword evidence="1" id="KW-0325">Glycoprotein</keyword>
<dbReference type="SUPFAM" id="SSF54452">
    <property type="entry name" value="MHC antigen-recognition domain"/>
    <property type="match status" value="1"/>
</dbReference>
<protein>
    <recommendedName>
        <fullName evidence="4">MHC class II antigen</fullName>
    </recommendedName>
</protein>
<evidence type="ECO:0000256" key="1">
    <source>
        <dbReference type="ARBA" id="ARBA00023180"/>
    </source>
</evidence>
<dbReference type="InterPro" id="IPR011162">
    <property type="entry name" value="MHC_I/II-like_Ag-recog"/>
</dbReference>
<comment type="caution">
    <text evidence="2">The sequence shown here is derived from an EMBL/GenBank/DDBJ whole genome shotgun (WGS) entry which is preliminary data.</text>
</comment>
<accession>A0ABD0NZE9</accession>
<keyword evidence="3" id="KW-1185">Reference proteome</keyword>
<dbReference type="Gene3D" id="3.30.500.10">
    <property type="entry name" value="MHC class I-like antigen recognition-like"/>
    <property type="match status" value="1"/>
</dbReference>
<dbReference type="EMBL" id="JAMKFB020000019">
    <property type="protein sequence ID" value="KAL0167154.1"/>
    <property type="molecule type" value="Genomic_DNA"/>
</dbReference>
<gene>
    <name evidence="2" type="ORF">M9458_038998</name>
</gene>
<reference evidence="2 3" key="1">
    <citation type="submission" date="2024-05" db="EMBL/GenBank/DDBJ databases">
        <title>Genome sequencing and assembly of Indian major carp, Cirrhinus mrigala (Hamilton, 1822).</title>
        <authorList>
            <person name="Mohindra V."/>
            <person name="Chowdhury L.M."/>
            <person name="Lal K."/>
            <person name="Jena J.K."/>
        </authorList>
    </citation>
    <scope>NUCLEOTIDE SEQUENCE [LARGE SCALE GENOMIC DNA]</scope>
    <source>
        <strain evidence="2">CM1030</strain>
        <tissue evidence="2">Blood</tissue>
    </source>
</reference>